<evidence type="ECO:0000313" key="2">
    <source>
        <dbReference type="Proteomes" id="UP000266673"/>
    </source>
</evidence>
<dbReference type="EMBL" id="QKWP01002492">
    <property type="protein sequence ID" value="RIB03155.1"/>
    <property type="molecule type" value="Genomic_DNA"/>
</dbReference>
<dbReference type="Proteomes" id="UP000266673">
    <property type="component" value="Unassembled WGS sequence"/>
</dbReference>
<comment type="caution">
    <text evidence="1">The sequence shown here is derived from an EMBL/GenBank/DDBJ whole genome shotgun (WGS) entry which is preliminary data.</text>
</comment>
<proteinExistence type="predicted"/>
<reference evidence="1 2" key="1">
    <citation type="submission" date="2018-06" db="EMBL/GenBank/DDBJ databases">
        <title>Comparative genomics reveals the genomic features of Rhizophagus irregularis, R. cerebriforme, R. diaphanum and Gigaspora rosea, and their symbiotic lifestyle signature.</title>
        <authorList>
            <person name="Morin E."/>
            <person name="San Clemente H."/>
            <person name="Chen E.C.H."/>
            <person name="De La Providencia I."/>
            <person name="Hainaut M."/>
            <person name="Kuo A."/>
            <person name="Kohler A."/>
            <person name="Murat C."/>
            <person name="Tang N."/>
            <person name="Roy S."/>
            <person name="Loubradou J."/>
            <person name="Henrissat B."/>
            <person name="Grigoriev I.V."/>
            <person name="Corradi N."/>
            <person name="Roux C."/>
            <person name="Martin F.M."/>
        </authorList>
    </citation>
    <scope>NUCLEOTIDE SEQUENCE [LARGE SCALE GENOMIC DNA]</scope>
    <source>
        <strain evidence="1 2">DAOM 194757</strain>
    </source>
</reference>
<sequence>MGPDKKKMLKRFPESQFISGERGKDIEQLWHEFYRFYKVLRQSQLTDQKINQYKIDAKNWIRTFCRPSQGSINSLQKCGLYQKFDYFLEKRPWEKEAKKTRSFII</sequence>
<dbReference type="OrthoDB" id="2409129at2759"/>
<gene>
    <name evidence="1" type="ORF">C2G38_2049498</name>
</gene>
<name>A0A397TYS1_9GLOM</name>
<dbReference type="AlphaFoldDB" id="A0A397TYS1"/>
<protein>
    <submittedName>
        <fullName evidence="1">Uncharacterized protein</fullName>
    </submittedName>
</protein>
<evidence type="ECO:0000313" key="1">
    <source>
        <dbReference type="EMBL" id="RIB03155.1"/>
    </source>
</evidence>
<keyword evidence="2" id="KW-1185">Reference proteome</keyword>
<organism evidence="1 2">
    <name type="scientific">Gigaspora rosea</name>
    <dbReference type="NCBI Taxonomy" id="44941"/>
    <lineage>
        <taxon>Eukaryota</taxon>
        <taxon>Fungi</taxon>
        <taxon>Fungi incertae sedis</taxon>
        <taxon>Mucoromycota</taxon>
        <taxon>Glomeromycotina</taxon>
        <taxon>Glomeromycetes</taxon>
        <taxon>Diversisporales</taxon>
        <taxon>Gigasporaceae</taxon>
        <taxon>Gigaspora</taxon>
    </lineage>
</organism>
<accession>A0A397TYS1</accession>